<comment type="subcellular location">
    <subcellularLocation>
        <location evidence="6">Cell membrane</location>
        <topology evidence="6">Multi-pass membrane protein</topology>
    </subcellularLocation>
    <subcellularLocation>
        <location evidence="1">Membrane</location>
        <topology evidence="1">Multi-pass membrane protein</topology>
    </subcellularLocation>
</comment>
<dbReference type="RefSeq" id="WP_114246312.1">
    <property type="nucleotide sequence ID" value="NZ_CP027306.1"/>
</dbReference>
<dbReference type="GeneID" id="95521882"/>
<dbReference type="InterPro" id="IPR047817">
    <property type="entry name" value="ABC2_TM_bact-type"/>
</dbReference>
<organism evidence="8 9">
    <name type="scientific">Streptomyces atratus</name>
    <dbReference type="NCBI Taxonomy" id="1893"/>
    <lineage>
        <taxon>Bacteria</taxon>
        <taxon>Bacillati</taxon>
        <taxon>Actinomycetota</taxon>
        <taxon>Actinomycetes</taxon>
        <taxon>Kitasatosporales</taxon>
        <taxon>Streptomycetaceae</taxon>
        <taxon>Streptomyces</taxon>
    </lineage>
</organism>
<feature type="transmembrane region" description="Helical" evidence="6">
    <location>
        <begin position="169"/>
        <end position="188"/>
    </location>
</feature>
<keyword evidence="5" id="KW-0046">Antibiotic resistance</keyword>
<accession>A0A2Z5JHK5</accession>
<keyword evidence="3 6" id="KW-1133">Transmembrane helix</keyword>
<dbReference type="KEGG" id="sata:C5746_26135"/>
<dbReference type="Proteomes" id="UP000252698">
    <property type="component" value="Chromosome"/>
</dbReference>
<feature type="transmembrane region" description="Helical" evidence="6">
    <location>
        <begin position="26"/>
        <end position="46"/>
    </location>
</feature>
<keyword evidence="4 6" id="KW-0472">Membrane</keyword>
<name>A0A2Z5JHK5_STRAR</name>
<evidence type="ECO:0000256" key="6">
    <source>
        <dbReference type="RuleBase" id="RU361157"/>
    </source>
</evidence>
<evidence type="ECO:0000259" key="7">
    <source>
        <dbReference type="PROSITE" id="PS51012"/>
    </source>
</evidence>
<reference evidence="8 9" key="1">
    <citation type="journal article" date="2018" name="Front. Microbiol.">
        <title>Genome Sequencing of Streptomyces atratus SCSIOZH16 and Activation Production of Nocardamine via Metabolic Engineering.</title>
        <authorList>
            <person name="Li Y."/>
            <person name="Zhang C."/>
            <person name="Liu C."/>
            <person name="Ju J."/>
            <person name="Ma J."/>
        </authorList>
    </citation>
    <scope>NUCLEOTIDE SEQUENCE [LARGE SCALE GENOMIC DNA]</scope>
    <source>
        <strain evidence="8 9">SCSIO_ZH16</strain>
    </source>
</reference>
<feature type="transmembrane region" description="Helical" evidence="6">
    <location>
        <begin position="234"/>
        <end position="253"/>
    </location>
</feature>
<keyword evidence="6" id="KW-1003">Cell membrane</keyword>
<evidence type="ECO:0000313" key="8">
    <source>
        <dbReference type="EMBL" id="AXE79831.1"/>
    </source>
</evidence>
<dbReference type="PANTHER" id="PTHR43229">
    <property type="entry name" value="NODULATION PROTEIN J"/>
    <property type="match status" value="1"/>
</dbReference>
<feature type="transmembrane region" description="Helical" evidence="6">
    <location>
        <begin position="102"/>
        <end position="127"/>
    </location>
</feature>
<dbReference type="GO" id="GO:0043190">
    <property type="term" value="C:ATP-binding cassette (ABC) transporter complex"/>
    <property type="evidence" value="ECO:0007669"/>
    <property type="project" value="InterPro"/>
</dbReference>
<evidence type="ECO:0000256" key="2">
    <source>
        <dbReference type="ARBA" id="ARBA00022692"/>
    </source>
</evidence>
<feature type="domain" description="ABC transmembrane type-2" evidence="7">
    <location>
        <begin position="24"/>
        <end position="259"/>
    </location>
</feature>
<keyword evidence="2 6" id="KW-0812">Transmembrane</keyword>
<dbReference type="PIRSF" id="PIRSF006648">
    <property type="entry name" value="DrrB"/>
    <property type="match status" value="1"/>
</dbReference>
<protein>
    <recommendedName>
        <fullName evidence="6">Transport permease protein</fullName>
    </recommendedName>
</protein>
<dbReference type="InterPro" id="IPR051784">
    <property type="entry name" value="Nod_factor_ABC_transporter"/>
</dbReference>
<feature type="transmembrane region" description="Helical" evidence="6">
    <location>
        <begin position="58"/>
        <end position="81"/>
    </location>
</feature>
<evidence type="ECO:0000256" key="4">
    <source>
        <dbReference type="ARBA" id="ARBA00023136"/>
    </source>
</evidence>
<evidence type="ECO:0000256" key="3">
    <source>
        <dbReference type="ARBA" id="ARBA00022989"/>
    </source>
</evidence>
<dbReference type="GO" id="GO:0140359">
    <property type="term" value="F:ABC-type transporter activity"/>
    <property type="evidence" value="ECO:0007669"/>
    <property type="project" value="InterPro"/>
</dbReference>
<evidence type="ECO:0000313" key="9">
    <source>
        <dbReference type="Proteomes" id="UP000252698"/>
    </source>
</evidence>
<dbReference type="AlphaFoldDB" id="A0A2Z5JHK5"/>
<gene>
    <name evidence="8" type="ORF">C5746_26135</name>
</gene>
<dbReference type="GO" id="GO:0046677">
    <property type="term" value="P:response to antibiotic"/>
    <property type="evidence" value="ECO:0007669"/>
    <property type="project" value="UniProtKB-KW"/>
</dbReference>
<sequence>MTETLSDIRALVGRHFRHIHRVPEQLISVTIMPIAFVLIFGMLFGSAMEVEGGSYQEYIMAGIFTQVMMVNISQTALGVVGDLSNGLVDRFRSLPISRSAVLIGRTTADMALAAWSCLLMAGVGYLIGWRIHNGLPKALAAFGLLLMLGFAMSWLGALLGLALRSTESVNALAFMATMPLVFLSNAFVPPDGLPAWLRAVAEWNPVSMVVTACRQLFGNPTVGIGTGLPAEHPIVMSLVLVGVILAVVIPMSGRAYSTATAR</sequence>
<dbReference type="InterPro" id="IPR000412">
    <property type="entry name" value="ABC_2_transport"/>
</dbReference>
<dbReference type="Pfam" id="PF01061">
    <property type="entry name" value="ABC2_membrane"/>
    <property type="match status" value="1"/>
</dbReference>
<feature type="transmembrane region" description="Helical" evidence="6">
    <location>
        <begin position="139"/>
        <end position="162"/>
    </location>
</feature>
<proteinExistence type="inferred from homology"/>
<dbReference type="PROSITE" id="PS51012">
    <property type="entry name" value="ABC_TM2"/>
    <property type="match status" value="1"/>
</dbReference>
<evidence type="ECO:0000256" key="5">
    <source>
        <dbReference type="ARBA" id="ARBA00023251"/>
    </source>
</evidence>
<dbReference type="EMBL" id="CP027306">
    <property type="protein sequence ID" value="AXE79831.1"/>
    <property type="molecule type" value="Genomic_DNA"/>
</dbReference>
<comment type="similarity">
    <text evidence="6">Belongs to the ABC-2 integral membrane protein family.</text>
</comment>
<evidence type="ECO:0000256" key="1">
    <source>
        <dbReference type="ARBA" id="ARBA00004141"/>
    </source>
</evidence>
<keyword evidence="6" id="KW-0813">Transport</keyword>
<dbReference type="InterPro" id="IPR013525">
    <property type="entry name" value="ABC2_TM"/>
</dbReference>
<dbReference type="PANTHER" id="PTHR43229:SF2">
    <property type="entry name" value="NODULATION PROTEIN J"/>
    <property type="match status" value="1"/>
</dbReference>